<keyword evidence="3" id="KW-1185">Reference proteome</keyword>
<gene>
    <name evidence="2" type="ORF">BSZ39_05635</name>
</gene>
<keyword evidence="1" id="KW-0812">Transmembrane</keyword>
<dbReference type="AlphaFoldDB" id="A0A1Q5Q378"/>
<feature type="transmembrane region" description="Helical" evidence="1">
    <location>
        <begin position="12"/>
        <end position="30"/>
    </location>
</feature>
<keyword evidence="1" id="KW-0472">Membrane</keyword>
<dbReference type="Proteomes" id="UP000185628">
    <property type="component" value="Unassembled WGS sequence"/>
</dbReference>
<accession>A0A1Q5Q378</accession>
<proteinExistence type="predicted"/>
<protein>
    <recommendedName>
        <fullName evidence="4">Peptidase S9</fullName>
    </recommendedName>
</protein>
<dbReference type="OrthoDB" id="3260877at2"/>
<dbReference type="EMBL" id="MQVR01000025">
    <property type="protein sequence ID" value="OKL54142.1"/>
    <property type="molecule type" value="Genomic_DNA"/>
</dbReference>
<comment type="caution">
    <text evidence="2">The sequence shown here is derived from an EMBL/GenBank/DDBJ whole genome shotgun (WGS) entry which is preliminary data.</text>
</comment>
<organism evidence="2 3">
    <name type="scientific">Bowdeniella nasicola</name>
    <dbReference type="NCBI Taxonomy" id="208480"/>
    <lineage>
        <taxon>Bacteria</taxon>
        <taxon>Bacillati</taxon>
        <taxon>Actinomycetota</taxon>
        <taxon>Actinomycetes</taxon>
        <taxon>Actinomycetales</taxon>
        <taxon>Actinomycetaceae</taxon>
        <taxon>Bowdeniella</taxon>
    </lineage>
</organism>
<name>A0A1Q5Q378_9ACTO</name>
<evidence type="ECO:0008006" key="4">
    <source>
        <dbReference type="Google" id="ProtNLM"/>
    </source>
</evidence>
<sequence length="143" mass="14927">MTSNDQLPDLRRNLPLTLGIGAGTFAYYALPDVVRSRTARGLLKTGLVAGMTAAYFATDLSKENQEACEEASNGVMDRLSEVPMPLVATGIIGSLAASIAVTVWVEKSIFARGERRRAAGVRGAHTRQAIGLGVLGALAGVGL</sequence>
<keyword evidence="1" id="KW-1133">Transmembrane helix</keyword>
<evidence type="ECO:0000313" key="3">
    <source>
        <dbReference type="Proteomes" id="UP000185628"/>
    </source>
</evidence>
<dbReference type="RefSeq" id="WP_073716398.1">
    <property type="nucleotide sequence ID" value="NZ_MQVR01000025.1"/>
</dbReference>
<evidence type="ECO:0000256" key="1">
    <source>
        <dbReference type="SAM" id="Phobius"/>
    </source>
</evidence>
<reference evidence="3" key="1">
    <citation type="submission" date="2016-12" db="EMBL/GenBank/DDBJ databases">
        <authorList>
            <person name="Meng X."/>
        </authorList>
    </citation>
    <scope>NUCLEOTIDE SEQUENCE [LARGE SCALE GENOMIC DNA]</scope>
    <source>
        <strain evidence="3">DSM 19116</strain>
    </source>
</reference>
<feature type="transmembrane region" description="Helical" evidence="1">
    <location>
        <begin position="86"/>
        <end position="105"/>
    </location>
</feature>
<evidence type="ECO:0000313" key="2">
    <source>
        <dbReference type="EMBL" id="OKL54142.1"/>
    </source>
</evidence>